<feature type="transmembrane region" description="Helical" evidence="7">
    <location>
        <begin position="97"/>
        <end position="118"/>
    </location>
</feature>
<feature type="transmembrane region" description="Helical" evidence="7">
    <location>
        <begin position="58"/>
        <end position="85"/>
    </location>
</feature>
<evidence type="ECO:0000256" key="4">
    <source>
        <dbReference type="ARBA" id="ARBA00022692"/>
    </source>
</evidence>
<evidence type="ECO:0000256" key="3">
    <source>
        <dbReference type="ARBA" id="ARBA00022475"/>
    </source>
</evidence>
<dbReference type="GO" id="GO:0015297">
    <property type="term" value="F:antiporter activity"/>
    <property type="evidence" value="ECO:0007669"/>
    <property type="project" value="InterPro"/>
</dbReference>
<accession>A0A5R9G1Q2</accession>
<sequence length="467" mass="49833">MTGTAEAPAGRPGRSKDLNLFWLTWPIFLEISLFMMMGSADTLMLSAVSDDAVSAVGVANQFVFIAILIMEVVANGAAIVVAQYLGARRPEEAAKIAGLAITLNLGLGLAVSAAFLGFGDSLLRAANLHGAVLADAQTYLGIVGGWLVLQALINTMAGLVRTYGFTRESMFVTLGMNVLHVALNYALIFGHWGAPELGVAGAAISTVISRGAAVLVFFWLLYRVMEVRIRLRDYVTMSKAYLSSILKLGVPSGLEQVTYHACQSVFLYYVTFLGAAELASRQYATNITAYIFLFCAALGMGTAIVVGRLVGAGRQEDAYGRVWRSLKWGLAVTMLVCAVVVAFRGSIAGLFTDDAAIVALVSQVILVSLLLEPGRCFNLILINALRAAGDAKITVYMGFVSMVGISLPLGYYLTFEAGLGLVGVFLAIAADEWIRGIAMWFRWRSRAWEGKALVAPPVPEAGQAATV</sequence>
<dbReference type="CDD" id="cd13134">
    <property type="entry name" value="MATE_like_8"/>
    <property type="match status" value="1"/>
</dbReference>
<keyword evidence="3" id="KW-1003">Cell membrane</keyword>
<evidence type="ECO:0000256" key="7">
    <source>
        <dbReference type="SAM" id="Phobius"/>
    </source>
</evidence>
<dbReference type="InterPro" id="IPR048279">
    <property type="entry name" value="MdtK-like"/>
</dbReference>
<dbReference type="PANTHER" id="PTHR42925">
    <property type="entry name" value="MULTIDRUG AND TOXIN EFFLUX PROTEIN MATE FAMILY"/>
    <property type="match status" value="1"/>
</dbReference>
<keyword evidence="4 7" id="KW-0812">Transmembrane</keyword>
<comment type="caution">
    <text evidence="8">The sequence shown here is derived from an EMBL/GenBank/DDBJ whole genome shotgun (WGS) entry which is preliminary data.</text>
</comment>
<evidence type="ECO:0000313" key="8">
    <source>
        <dbReference type="EMBL" id="TLS48939.1"/>
    </source>
</evidence>
<reference evidence="8 9" key="1">
    <citation type="submission" date="2019-05" db="EMBL/GenBank/DDBJ databases">
        <authorList>
            <person name="Narsing Rao M.P."/>
            <person name="Li W.J."/>
        </authorList>
    </citation>
    <scope>NUCLEOTIDE SEQUENCE [LARGE SCALE GENOMIC DNA]</scope>
    <source>
        <strain evidence="8 9">SYSU_K30003</strain>
    </source>
</reference>
<evidence type="ECO:0000256" key="1">
    <source>
        <dbReference type="ARBA" id="ARBA00004651"/>
    </source>
</evidence>
<keyword evidence="5 7" id="KW-1133">Transmembrane helix</keyword>
<keyword evidence="2" id="KW-0813">Transport</keyword>
<feature type="transmembrane region" description="Helical" evidence="7">
    <location>
        <begin position="419"/>
        <end position="441"/>
    </location>
</feature>
<comment type="subcellular location">
    <subcellularLocation>
        <location evidence="1">Cell membrane</location>
        <topology evidence="1">Multi-pass membrane protein</topology>
    </subcellularLocation>
</comment>
<feature type="transmembrane region" description="Helical" evidence="7">
    <location>
        <begin position="138"/>
        <end position="159"/>
    </location>
</feature>
<evidence type="ECO:0000256" key="5">
    <source>
        <dbReference type="ARBA" id="ARBA00022989"/>
    </source>
</evidence>
<feature type="transmembrane region" description="Helical" evidence="7">
    <location>
        <begin position="198"/>
        <end position="222"/>
    </location>
</feature>
<feature type="transmembrane region" description="Helical" evidence="7">
    <location>
        <begin position="257"/>
        <end position="275"/>
    </location>
</feature>
<dbReference type="AlphaFoldDB" id="A0A5R9G1Q2"/>
<evidence type="ECO:0000313" key="9">
    <source>
        <dbReference type="Proteomes" id="UP000309676"/>
    </source>
</evidence>
<dbReference type="OrthoDB" id="9806302at2"/>
<dbReference type="RefSeq" id="WP_138197613.1">
    <property type="nucleotide sequence ID" value="NZ_VCIW01000026.1"/>
</dbReference>
<dbReference type="Pfam" id="PF01554">
    <property type="entry name" value="MatE"/>
    <property type="match status" value="2"/>
</dbReference>
<dbReference type="Proteomes" id="UP000309676">
    <property type="component" value="Unassembled WGS sequence"/>
</dbReference>
<keyword evidence="9" id="KW-1185">Reference proteome</keyword>
<dbReference type="PANTHER" id="PTHR42925:SF1">
    <property type="entry name" value="VIRULENCE FACTOR MVIN"/>
    <property type="match status" value="1"/>
</dbReference>
<proteinExistence type="predicted"/>
<dbReference type="PIRSF" id="PIRSF006603">
    <property type="entry name" value="DinF"/>
    <property type="match status" value="1"/>
</dbReference>
<feature type="transmembrane region" description="Helical" evidence="7">
    <location>
        <begin position="287"/>
        <end position="307"/>
    </location>
</feature>
<feature type="transmembrane region" description="Helical" evidence="7">
    <location>
        <begin position="20"/>
        <end position="38"/>
    </location>
</feature>
<name>A0A5R9G1Q2_9BACL</name>
<feature type="transmembrane region" description="Helical" evidence="7">
    <location>
        <begin position="328"/>
        <end position="351"/>
    </location>
</feature>
<dbReference type="InterPro" id="IPR002528">
    <property type="entry name" value="MATE_fam"/>
</dbReference>
<organism evidence="8 9">
    <name type="scientific">Paenibacillus antri</name>
    <dbReference type="NCBI Taxonomy" id="2582848"/>
    <lineage>
        <taxon>Bacteria</taxon>
        <taxon>Bacillati</taxon>
        <taxon>Bacillota</taxon>
        <taxon>Bacilli</taxon>
        <taxon>Bacillales</taxon>
        <taxon>Paenibacillaceae</taxon>
        <taxon>Paenibacillus</taxon>
    </lineage>
</organism>
<dbReference type="GO" id="GO:0042910">
    <property type="term" value="F:xenobiotic transmembrane transporter activity"/>
    <property type="evidence" value="ECO:0007669"/>
    <property type="project" value="InterPro"/>
</dbReference>
<feature type="transmembrane region" description="Helical" evidence="7">
    <location>
        <begin position="393"/>
        <end position="413"/>
    </location>
</feature>
<gene>
    <name evidence="8" type="ORF">FE782_27760</name>
</gene>
<keyword evidence="6 7" id="KW-0472">Membrane</keyword>
<protein>
    <submittedName>
        <fullName evidence="8">MATE family efflux transporter</fullName>
    </submittedName>
</protein>
<evidence type="ECO:0000256" key="6">
    <source>
        <dbReference type="ARBA" id="ARBA00023136"/>
    </source>
</evidence>
<evidence type="ECO:0000256" key="2">
    <source>
        <dbReference type="ARBA" id="ARBA00022448"/>
    </source>
</evidence>
<dbReference type="GO" id="GO:0005886">
    <property type="term" value="C:plasma membrane"/>
    <property type="evidence" value="ECO:0007669"/>
    <property type="project" value="UniProtKB-SubCell"/>
</dbReference>
<feature type="transmembrane region" description="Helical" evidence="7">
    <location>
        <begin position="357"/>
        <end position="381"/>
    </location>
</feature>
<dbReference type="InterPro" id="IPR047135">
    <property type="entry name" value="YsiQ"/>
</dbReference>
<dbReference type="EMBL" id="VCIW01000026">
    <property type="protein sequence ID" value="TLS48939.1"/>
    <property type="molecule type" value="Genomic_DNA"/>
</dbReference>
<feature type="transmembrane region" description="Helical" evidence="7">
    <location>
        <begin position="171"/>
        <end position="192"/>
    </location>
</feature>
<dbReference type="NCBIfam" id="TIGR00797">
    <property type="entry name" value="matE"/>
    <property type="match status" value="1"/>
</dbReference>